<sequence>MNTQRVTFNNREGHSLRAHLDLPAFAKPKQYVLLAHCFTCGKDLKGFRNISKALTQNDFAVFRFDFTGLGQSEGDFAETTFSSNITDLLDAAAYLKENYQAPSLLVGHSLGGAAAILAARHLSTLKALVSIGSPSHTSHVKNLFGTAQEEIQAKGEAQVVLAGRKFTFKQEFIKDLEEHNPLKALKELRLPYLNLHAPHDEVVAIKHAQELYVAAMHPKSFVSLDSADHLLSDENDAVYAGQLIASWAKRYLPEIESEVAQTQDSATANLHVEDGFTTHMQVGSHYLLADEPTKVGGKNKGPNPFEFLAGGLSACTAMTLRMYIDHKKWPVDQINVLTQHHKIEREEAGESIKQDLFKRKITYRGSIDAKQEQRLLAIANRCPVHKTLTSVSEIETEINQQNH</sequence>
<dbReference type="GO" id="GO:0016787">
    <property type="term" value="F:hydrolase activity"/>
    <property type="evidence" value="ECO:0007669"/>
    <property type="project" value="UniProtKB-KW"/>
</dbReference>
<dbReference type="PANTHER" id="PTHR39624:SF2">
    <property type="entry name" value="OSMC-LIKE PROTEIN"/>
    <property type="match status" value="1"/>
</dbReference>
<organism evidence="2 3">
    <name type="scientific">Mesonia sediminis</name>
    <dbReference type="NCBI Taxonomy" id="1703946"/>
    <lineage>
        <taxon>Bacteria</taxon>
        <taxon>Pseudomonadati</taxon>
        <taxon>Bacteroidota</taxon>
        <taxon>Flavobacteriia</taxon>
        <taxon>Flavobacteriales</taxon>
        <taxon>Flavobacteriaceae</taxon>
        <taxon>Mesonia</taxon>
    </lineage>
</organism>
<dbReference type="Gene3D" id="3.40.50.1820">
    <property type="entry name" value="alpha/beta hydrolase"/>
    <property type="match status" value="1"/>
</dbReference>
<dbReference type="Pfam" id="PF12146">
    <property type="entry name" value="Hydrolase_4"/>
    <property type="match status" value="1"/>
</dbReference>
<dbReference type="Gene3D" id="3.30.300.20">
    <property type="match status" value="1"/>
</dbReference>
<dbReference type="InterPro" id="IPR036102">
    <property type="entry name" value="OsmC/Ohrsf"/>
</dbReference>
<keyword evidence="2" id="KW-0378">Hydrolase</keyword>
<dbReference type="InterPro" id="IPR029058">
    <property type="entry name" value="AB_hydrolase_fold"/>
</dbReference>
<evidence type="ECO:0000313" key="2">
    <source>
        <dbReference type="EMBL" id="MFD2696587.1"/>
    </source>
</evidence>
<comment type="caution">
    <text evidence="2">The sequence shown here is derived from an EMBL/GenBank/DDBJ whole genome shotgun (WGS) entry which is preliminary data.</text>
</comment>
<gene>
    <name evidence="2" type="ORF">ACFSQ0_01130</name>
</gene>
<dbReference type="SUPFAM" id="SSF82784">
    <property type="entry name" value="OsmC-like"/>
    <property type="match status" value="1"/>
</dbReference>
<dbReference type="InterPro" id="IPR015946">
    <property type="entry name" value="KH_dom-like_a/b"/>
</dbReference>
<dbReference type="Proteomes" id="UP001597357">
    <property type="component" value="Unassembled WGS sequence"/>
</dbReference>
<dbReference type="PANTHER" id="PTHR39624">
    <property type="entry name" value="PROTEIN INVOLVED IN RIMO-MEDIATED BETA-METHYLTHIOLATION OF RIBOSOMAL PROTEIN S12 YCAO"/>
    <property type="match status" value="1"/>
</dbReference>
<evidence type="ECO:0000259" key="1">
    <source>
        <dbReference type="Pfam" id="PF12146"/>
    </source>
</evidence>
<dbReference type="InterPro" id="IPR022742">
    <property type="entry name" value="Hydrolase_4"/>
</dbReference>
<name>A0ABW5SBP9_9FLAO</name>
<feature type="domain" description="Serine aminopeptidase S33" evidence="1">
    <location>
        <begin position="27"/>
        <end position="132"/>
    </location>
</feature>
<dbReference type="SUPFAM" id="SSF53474">
    <property type="entry name" value="alpha/beta-Hydrolases"/>
    <property type="match status" value="1"/>
</dbReference>
<accession>A0ABW5SBP9</accession>
<keyword evidence="3" id="KW-1185">Reference proteome</keyword>
<dbReference type="InterPro" id="IPR003718">
    <property type="entry name" value="OsmC/Ohr_fam"/>
</dbReference>
<protein>
    <submittedName>
        <fullName evidence="2">Alpha/beta fold hydrolase</fullName>
    </submittedName>
</protein>
<reference evidence="3" key="1">
    <citation type="journal article" date="2019" name="Int. J. Syst. Evol. Microbiol.">
        <title>The Global Catalogue of Microorganisms (GCM) 10K type strain sequencing project: providing services to taxonomists for standard genome sequencing and annotation.</title>
        <authorList>
            <consortium name="The Broad Institute Genomics Platform"/>
            <consortium name="The Broad Institute Genome Sequencing Center for Infectious Disease"/>
            <person name="Wu L."/>
            <person name="Ma J."/>
        </authorList>
    </citation>
    <scope>NUCLEOTIDE SEQUENCE [LARGE SCALE GENOMIC DNA]</scope>
    <source>
        <strain evidence="3">KCTC 42255</strain>
    </source>
</reference>
<evidence type="ECO:0000313" key="3">
    <source>
        <dbReference type="Proteomes" id="UP001597357"/>
    </source>
</evidence>
<dbReference type="Pfam" id="PF02566">
    <property type="entry name" value="OsmC"/>
    <property type="match status" value="1"/>
</dbReference>
<dbReference type="RefSeq" id="WP_379042957.1">
    <property type="nucleotide sequence ID" value="NZ_JBHULZ010000005.1"/>
</dbReference>
<proteinExistence type="predicted"/>
<dbReference type="EMBL" id="JBHULZ010000005">
    <property type="protein sequence ID" value="MFD2696587.1"/>
    <property type="molecule type" value="Genomic_DNA"/>
</dbReference>